<dbReference type="EMBL" id="JACHEF010000001">
    <property type="protein sequence ID" value="MBB6408000.1"/>
    <property type="molecule type" value="Genomic_DNA"/>
</dbReference>
<accession>A0A841PAR4</accession>
<sequence length="94" mass="10435">MRASPQNETIATALAKRWLDARGLQAKPGKSVRANFSAAQQFFYRFWAFCFLSVTAGCDASAFYQAALMKYGHQNLYICSPSGFGQQSHCTLKV</sequence>
<dbReference type="Proteomes" id="UP000556329">
    <property type="component" value="Unassembled WGS sequence"/>
</dbReference>
<proteinExistence type="predicted"/>
<protein>
    <submittedName>
        <fullName evidence="1">Uncharacterized protein</fullName>
    </submittedName>
</protein>
<name>A0A841PAR4_9HYPH</name>
<evidence type="ECO:0000313" key="1">
    <source>
        <dbReference type="EMBL" id="MBB6408000.1"/>
    </source>
</evidence>
<keyword evidence="2" id="KW-1185">Reference proteome</keyword>
<reference evidence="1 2" key="1">
    <citation type="submission" date="2020-08" db="EMBL/GenBank/DDBJ databases">
        <title>Genomic Encyclopedia of Type Strains, Phase IV (KMG-IV): sequencing the most valuable type-strain genomes for metagenomic binning, comparative biology and taxonomic classification.</title>
        <authorList>
            <person name="Goeker M."/>
        </authorList>
    </citation>
    <scope>NUCLEOTIDE SEQUENCE [LARGE SCALE GENOMIC DNA]</scope>
    <source>
        <strain evidence="1 2">DSM 100039</strain>
    </source>
</reference>
<dbReference type="AlphaFoldDB" id="A0A841PAR4"/>
<evidence type="ECO:0000313" key="2">
    <source>
        <dbReference type="Proteomes" id="UP000556329"/>
    </source>
</evidence>
<gene>
    <name evidence="1" type="ORF">HNQ71_000644</name>
</gene>
<dbReference type="RefSeq" id="WP_184871138.1">
    <property type="nucleotide sequence ID" value="NZ_JACHEF010000001.1"/>
</dbReference>
<organism evidence="1 2">
    <name type="scientific">Mesorhizobium sangaii</name>
    <dbReference type="NCBI Taxonomy" id="505389"/>
    <lineage>
        <taxon>Bacteria</taxon>
        <taxon>Pseudomonadati</taxon>
        <taxon>Pseudomonadota</taxon>
        <taxon>Alphaproteobacteria</taxon>
        <taxon>Hyphomicrobiales</taxon>
        <taxon>Phyllobacteriaceae</taxon>
        <taxon>Mesorhizobium</taxon>
    </lineage>
</organism>
<comment type="caution">
    <text evidence="1">The sequence shown here is derived from an EMBL/GenBank/DDBJ whole genome shotgun (WGS) entry which is preliminary data.</text>
</comment>